<dbReference type="Gene3D" id="2.60.40.10">
    <property type="entry name" value="Immunoglobulins"/>
    <property type="match status" value="1"/>
</dbReference>
<feature type="chain" id="PRO_5043936134" evidence="1">
    <location>
        <begin position="23"/>
        <end position="961"/>
    </location>
</feature>
<dbReference type="SUPFAM" id="SSF49785">
    <property type="entry name" value="Galactose-binding domain-like"/>
    <property type="match status" value="1"/>
</dbReference>
<dbReference type="InterPro" id="IPR013783">
    <property type="entry name" value="Ig-like_fold"/>
</dbReference>
<evidence type="ECO:0000256" key="1">
    <source>
        <dbReference type="SAM" id="SignalP"/>
    </source>
</evidence>
<dbReference type="Pfam" id="PF00754">
    <property type="entry name" value="F5_F8_type_C"/>
    <property type="match status" value="1"/>
</dbReference>
<evidence type="ECO:0000313" key="4">
    <source>
        <dbReference type="Proteomes" id="UP001431776"/>
    </source>
</evidence>
<dbReference type="RefSeq" id="WP_349246651.1">
    <property type="nucleotide sequence ID" value="NZ_JASCXX010000031.1"/>
</dbReference>
<proteinExistence type="predicted"/>
<dbReference type="EMBL" id="JASCXX010000031">
    <property type="protein sequence ID" value="MDI6451243.1"/>
    <property type="molecule type" value="Genomic_DNA"/>
</dbReference>
<dbReference type="AlphaFoldDB" id="A0AAW6U7Y4"/>
<dbReference type="Gene3D" id="2.60.120.260">
    <property type="entry name" value="Galactose-binding domain-like"/>
    <property type="match status" value="1"/>
</dbReference>
<protein>
    <submittedName>
        <fullName evidence="3">Discoidin domain-containing protein</fullName>
    </submittedName>
</protein>
<dbReference type="Gene3D" id="2.60.120.430">
    <property type="entry name" value="Galactose-binding lectin"/>
    <property type="match status" value="1"/>
</dbReference>
<name>A0AAW6U7Y4_9BACT</name>
<gene>
    <name evidence="3" type="ORF">QJ522_19430</name>
</gene>
<accession>A0AAW6U7Y4</accession>
<feature type="signal peptide" evidence="1">
    <location>
        <begin position="1"/>
        <end position="22"/>
    </location>
</feature>
<dbReference type="PROSITE" id="PS50022">
    <property type="entry name" value="FA58C_3"/>
    <property type="match status" value="1"/>
</dbReference>
<dbReference type="InterPro" id="IPR008979">
    <property type="entry name" value="Galactose-bd-like_sf"/>
</dbReference>
<dbReference type="SUPFAM" id="SSF49899">
    <property type="entry name" value="Concanavalin A-like lectins/glucanases"/>
    <property type="match status" value="1"/>
</dbReference>
<comment type="caution">
    <text evidence="3">The sequence shown here is derived from an EMBL/GenBank/DDBJ whole genome shotgun (WGS) entry which is preliminary data.</text>
</comment>
<organism evidence="3 4">
    <name type="scientific">Anaerobaca lacustris</name>
    <dbReference type="NCBI Taxonomy" id="3044600"/>
    <lineage>
        <taxon>Bacteria</taxon>
        <taxon>Pseudomonadati</taxon>
        <taxon>Planctomycetota</taxon>
        <taxon>Phycisphaerae</taxon>
        <taxon>Sedimentisphaerales</taxon>
        <taxon>Anaerobacaceae</taxon>
        <taxon>Anaerobaca</taxon>
    </lineage>
</organism>
<keyword evidence="4" id="KW-1185">Reference proteome</keyword>
<dbReference type="PANTHER" id="PTHR47635:SF2">
    <property type="entry name" value="LAMG-LIKE JELLYROLL FOLD DOMAIN-CONTAINING PROTEIN"/>
    <property type="match status" value="1"/>
</dbReference>
<dbReference type="Gene3D" id="2.60.120.200">
    <property type="match status" value="2"/>
</dbReference>
<dbReference type="PANTHER" id="PTHR47635">
    <property type="entry name" value="CUB DOMAIN-CONTAINING PROTEIN"/>
    <property type="match status" value="1"/>
</dbReference>
<feature type="domain" description="F5/8 type C" evidence="2">
    <location>
        <begin position="345"/>
        <end position="498"/>
    </location>
</feature>
<dbReference type="InterPro" id="IPR000421">
    <property type="entry name" value="FA58C"/>
</dbReference>
<sequence>MCKRLCLLLALAMALSLGTAHGAADPDIIGWWWFDEGGGTTAADSSGNGNNGTLLGGASWAPGYFRTALQLDGVDGYVEVPHDPSLNVDDEATVMAWINTPRRETPGQGYQGVIGKGNGTARSYSLYTTPNNLHFSTGPSGAYIGSSSSTGAIPINEWVHVCGMIIDNGHQYYVNGEDAGRFANGAVGPGAADTENLVIGRTQEGTGRSFEGLIDDVRIYRRGLTQEEVQRIMTGSDLTSTTAGNPVPGDGQEDVRRDAVLTWTPGEYAATHDVYFGTVADDVNNASRANPMGVLVSQGQAASTYDPPGLLDIGQTYYWRIDEVNAPPSSTIFKGSLWSFTAEPLAYPIAGVIATSNGTSDATAGPEKTVDGSGLNANDEHSTAASDMWLARPGDEPLYIQYEFDGVHKLHEMLVWNYNVQFELLLGFGVKNVTIEYSTDGEDWAALGDFELTQGIARATYAANTTIPFQGVAARYVRLLVNSGYSAMGQYGLSEVRFTYIPAQAREPQPADGTVAVAVGSTLNWRGGRDATSHDVYLGSDPDELVLIGSAPAATFVPAELVFGTTYYWRIDAVGDEVWAGNLWSFSTQEYAWIDGFETYTDDIDAGEAIFDTWLDGWVNNTGSTVGHLQTPFAERGIVHSGSQSMPLHYDNATSPFYSEAERVFASPQSWTGNGADTLVLYVRGNAPAFQEMADGQILMSAIGTDIWDSADQFRYAYKSLSGNGSIVVRVDSLVRSDGWAKAGVMIRETLEPGSKHAFVAVTPDNGVSFQRRPVAGTTSYNTDVAGIVAPHWVKLTRTGNVFTAQQSADGVTWVDITPTAPVEITMAANVFIGLALTSHNASVSTAAEFSNLTTTGNVTGAWQTAGIGATQPEGNSAQPMYVRIEDSTGTAATVVNADATITLRPTWQEWKIPYADLAGVNLGRVQKMFIGVGSKTSPTAGGTGTVYVDDVGFGRPATAD</sequence>
<dbReference type="InterPro" id="IPR013320">
    <property type="entry name" value="ConA-like_dom_sf"/>
</dbReference>
<reference evidence="3" key="1">
    <citation type="submission" date="2023-05" db="EMBL/GenBank/DDBJ databases">
        <title>Anaerotaeda fermentans gen. nov., sp. nov., a novel anaerobic planctomycete of the new family within the order Sedimentisphaerales isolated from Taman Peninsula, Russia.</title>
        <authorList>
            <person name="Khomyakova M.A."/>
            <person name="Merkel A.Y."/>
            <person name="Slobodkin A.I."/>
        </authorList>
    </citation>
    <scope>NUCLEOTIDE SEQUENCE</scope>
    <source>
        <strain evidence="3">M17dextr</strain>
    </source>
</reference>
<evidence type="ECO:0000259" key="2">
    <source>
        <dbReference type="PROSITE" id="PS50022"/>
    </source>
</evidence>
<dbReference type="Pfam" id="PF13385">
    <property type="entry name" value="Laminin_G_3"/>
    <property type="match status" value="1"/>
</dbReference>
<dbReference type="Proteomes" id="UP001431776">
    <property type="component" value="Unassembled WGS sequence"/>
</dbReference>
<keyword evidence="1" id="KW-0732">Signal</keyword>
<evidence type="ECO:0000313" key="3">
    <source>
        <dbReference type="EMBL" id="MDI6451243.1"/>
    </source>
</evidence>